<name>A0A4R9C2Y1_9FIRM</name>
<organism evidence="7 8">
    <name type="scientific">Helcococcus ovis</name>
    <dbReference type="NCBI Taxonomy" id="72026"/>
    <lineage>
        <taxon>Bacteria</taxon>
        <taxon>Bacillati</taxon>
        <taxon>Bacillota</taxon>
        <taxon>Tissierellia</taxon>
        <taxon>Tissierellales</taxon>
        <taxon>Peptoniphilaceae</taxon>
        <taxon>Helcococcus</taxon>
    </lineage>
</organism>
<evidence type="ECO:0000313" key="7">
    <source>
        <dbReference type="EMBL" id="TFF66451.1"/>
    </source>
</evidence>
<keyword evidence="3" id="KW-0133">Cell shape</keyword>
<dbReference type="PANTHER" id="PTHR30474">
    <property type="entry name" value="CELL CYCLE PROTEIN"/>
    <property type="match status" value="1"/>
</dbReference>
<dbReference type="GO" id="GO:0008360">
    <property type="term" value="P:regulation of cell shape"/>
    <property type="evidence" value="ECO:0007669"/>
    <property type="project" value="UniProtKB-KW"/>
</dbReference>
<comment type="subcellular location">
    <subcellularLocation>
        <location evidence="1">Membrane</location>
        <topology evidence="1">Multi-pass membrane protein</topology>
    </subcellularLocation>
</comment>
<gene>
    <name evidence="7" type="ORF">EQF91_03880</name>
</gene>
<evidence type="ECO:0000256" key="6">
    <source>
        <dbReference type="SAM" id="Phobius"/>
    </source>
</evidence>
<evidence type="ECO:0000256" key="2">
    <source>
        <dbReference type="ARBA" id="ARBA00022692"/>
    </source>
</evidence>
<keyword evidence="2 6" id="KW-0812">Transmembrane</keyword>
<comment type="caution">
    <text evidence="7">The sequence shown here is derived from an EMBL/GenBank/DDBJ whole genome shotgun (WGS) entry which is preliminary data.</text>
</comment>
<dbReference type="EMBL" id="SCFR01000010">
    <property type="protein sequence ID" value="TFF66451.1"/>
    <property type="molecule type" value="Genomic_DNA"/>
</dbReference>
<feature type="transmembrane region" description="Helical" evidence="6">
    <location>
        <begin position="64"/>
        <end position="85"/>
    </location>
</feature>
<feature type="transmembrane region" description="Helical" evidence="6">
    <location>
        <begin position="361"/>
        <end position="382"/>
    </location>
</feature>
<feature type="transmembrane region" description="Helical" evidence="6">
    <location>
        <begin position="128"/>
        <end position="151"/>
    </location>
</feature>
<dbReference type="GO" id="GO:0051301">
    <property type="term" value="P:cell division"/>
    <property type="evidence" value="ECO:0007669"/>
    <property type="project" value="InterPro"/>
</dbReference>
<reference evidence="7 8" key="1">
    <citation type="submission" date="2019-01" db="EMBL/GenBank/DDBJ databases">
        <title>Draft Genome Sequences of Helcococcus ovis Strains Isolated from the Uterus and Vagina of Dairy Cows with Metritis.</title>
        <authorList>
            <person name="Cunha F."/>
            <person name="Jeon S.J."/>
            <person name="Kutzer P."/>
            <person name="Galvao K.N."/>
        </authorList>
    </citation>
    <scope>NUCLEOTIDE SEQUENCE [LARGE SCALE GENOMIC DNA]</scope>
    <source>
        <strain evidence="7 8">KG-37</strain>
    </source>
</reference>
<evidence type="ECO:0000256" key="1">
    <source>
        <dbReference type="ARBA" id="ARBA00004141"/>
    </source>
</evidence>
<dbReference type="Pfam" id="PF01098">
    <property type="entry name" value="FTSW_RODA_SPOVE"/>
    <property type="match status" value="1"/>
</dbReference>
<accession>A0A4R9C2Y1</accession>
<dbReference type="Proteomes" id="UP000297454">
    <property type="component" value="Unassembled WGS sequence"/>
</dbReference>
<protein>
    <submittedName>
        <fullName evidence="7">FtsW/RodA/SpoVE family cell cycle protein</fullName>
    </submittedName>
</protein>
<dbReference type="RefSeq" id="WP_134744445.1">
    <property type="nucleotide sequence ID" value="NZ_CP119762.1"/>
</dbReference>
<dbReference type="GO" id="GO:0032153">
    <property type="term" value="C:cell division site"/>
    <property type="evidence" value="ECO:0007669"/>
    <property type="project" value="TreeGrafter"/>
</dbReference>
<evidence type="ECO:0000256" key="3">
    <source>
        <dbReference type="ARBA" id="ARBA00022960"/>
    </source>
</evidence>
<keyword evidence="4 6" id="KW-1133">Transmembrane helix</keyword>
<sequence length="401" mass="45518">MQSKVKALFNGLRKFNTKYFNSDASKYSSNSFIIIFLSILSISGLIILLSASSYLTIKYESSRFFYVIRQAGFTIIGFIVMIIFSKIDYNFYKKYGGMFYIISIILLILCYVPFISSPINGAKRAIKIFITFMPSDVAKLFVLIALSKLLITNYKENDEWKNGFFKIMIFIFIPFILIFFQTDLSTSLVLLFACLSVYFIYGFNKKFLLVLIPGILVSVLSLKFILKPYQIDRLIAFLNPEAYYDDISWQVLNGLFGFSRGGVFGVGFGKGIYKHGYLSNEVINDMIFSVVGEEFGFIGAIAILLLVFIITYLVIREAMKSKDIYAKLLCFGIGMVYFFQSMINIGVTISLVPNTGITLPFISNGGTSLIAFFAMFGVVLNISRQNKYLEKNENNKNKKNV</sequence>
<feature type="transmembrane region" description="Helical" evidence="6">
    <location>
        <begin position="97"/>
        <end position="116"/>
    </location>
</feature>
<dbReference type="AlphaFoldDB" id="A0A4R9C2Y1"/>
<feature type="transmembrane region" description="Helical" evidence="6">
    <location>
        <begin position="208"/>
        <end position="226"/>
    </location>
</feature>
<dbReference type="GO" id="GO:0015648">
    <property type="term" value="F:lipid-linked peptidoglycan transporter activity"/>
    <property type="evidence" value="ECO:0007669"/>
    <property type="project" value="TreeGrafter"/>
</dbReference>
<proteinExistence type="predicted"/>
<feature type="transmembrane region" description="Helical" evidence="6">
    <location>
        <begin position="186"/>
        <end position="203"/>
    </location>
</feature>
<feature type="transmembrane region" description="Helical" evidence="6">
    <location>
        <begin position="295"/>
        <end position="315"/>
    </location>
</feature>
<dbReference type="GO" id="GO:0005886">
    <property type="term" value="C:plasma membrane"/>
    <property type="evidence" value="ECO:0007669"/>
    <property type="project" value="TreeGrafter"/>
</dbReference>
<keyword evidence="5 6" id="KW-0472">Membrane</keyword>
<feature type="transmembrane region" description="Helical" evidence="6">
    <location>
        <begin position="163"/>
        <end position="180"/>
    </location>
</feature>
<evidence type="ECO:0000256" key="5">
    <source>
        <dbReference type="ARBA" id="ARBA00023136"/>
    </source>
</evidence>
<evidence type="ECO:0000313" key="8">
    <source>
        <dbReference type="Proteomes" id="UP000297454"/>
    </source>
</evidence>
<feature type="transmembrane region" description="Helical" evidence="6">
    <location>
        <begin position="32"/>
        <end position="52"/>
    </location>
</feature>
<dbReference type="InterPro" id="IPR001182">
    <property type="entry name" value="FtsW/RodA"/>
</dbReference>
<evidence type="ECO:0000256" key="4">
    <source>
        <dbReference type="ARBA" id="ARBA00022989"/>
    </source>
</evidence>
<feature type="transmembrane region" description="Helical" evidence="6">
    <location>
        <begin position="327"/>
        <end position="349"/>
    </location>
</feature>
<keyword evidence="8" id="KW-1185">Reference proteome</keyword>